<keyword evidence="8" id="KW-0812">Transmembrane</keyword>
<dbReference type="PANTHER" id="PTHR24305">
    <property type="entry name" value="CYTOCHROME P450"/>
    <property type="match status" value="1"/>
</dbReference>
<evidence type="ECO:0000313" key="9">
    <source>
        <dbReference type="EMBL" id="KAF4492786.1"/>
    </source>
</evidence>
<dbReference type="InterPro" id="IPR036396">
    <property type="entry name" value="Cyt_P450_sf"/>
</dbReference>
<evidence type="ECO:0000256" key="8">
    <source>
        <dbReference type="SAM" id="Phobius"/>
    </source>
</evidence>
<dbReference type="InterPro" id="IPR050121">
    <property type="entry name" value="Cytochrome_P450_monoxygenase"/>
</dbReference>
<evidence type="ECO:0000256" key="7">
    <source>
        <dbReference type="RuleBase" id="RU000461"/>
    </source>
</evidence>
<dbReference type="InterPro" id="IPR002401">
    <property type="entry name" value="Cyt_P450_E_grp-I"/>
</dbReference>
<keyword evidence="5 6" id="KW-0408">Iron</keyword>
<comment type="cofactor">
    <cofactor evidence="1 6">
        <name>heme</name>
        <dbReference type="ChEBI" id="CHEBI:30413"/>
    </cofactor>
</comment>
<feature type="transmembrane region" description="Helical" evidence="8">
    <location>
        <begin position="12"/>
        <end position="30"/>
    </location>
</feature>
<dbReference type="InterPro" id="IPR001128">
    <property type="entry name" value="Cyt_P450"/>
</dbReference>
<sequence>MYPNQSDSQTTLFEIIALILSAYALYLFLLPKPIPGIPYNKDAANSLMGDIPALLDSQKQDISLWKWVSSQCEKLQSPIIQLWLAPFSRPIVVLSDFREAEDITMRRTKELDRSDSLEHIFGPLFPQFHMLIKSQDPLYKRQRRWLQDLMTPGFLHNVAAEPIYQNVLKVVELWDHKARLARGHPFAAFEDIYYGALDAVFSFSFGGAFAHSAIPARLEAVASMGGVEEPSKPGDPVSFPEEARNKVVDAILTLAESVEEARKAVFPRFRSWCMHQTSRIKQAKRIRDDFIDREIDIAVERLKSQEPVSSAVNHMIHREKHFAEKEGRKPVFKSVGMHSEVFGFLMAGHETSATTFGWGLKYLTDHQNIQRTLRDELRRHLSEAAAERRQPTCEEITKTTIPYLDATMEEILRCAGTTSVTDRQALCDTTILGHRIPKDTNIILVTIGESIMKPEFDIPDSQRTKRALNTASRIRSWNSSPYPVADFQPARWLVPSKDDADREVFDATAGPQMAFGLGPRACFGRRLAYLELRMFTVLLFWHFELLRCPDELSGYNGCVGLTVKPTQCYVRLRKIPW</sequence>
<dbReference type="OrthoDB" id="1470350at2759"/>
<gene>
    <name evidence="9" type="ORF">CGGC5_v000997</name>
</gene>
<dbReference type="SUPFAM" id="SSF48264">
    <property type="entry name" value="Cytochrome P450"/>
    <property type="match status" value="1"/>
</dbReference>
<evidence type="ECO:0000256" key="4">
    <source>
        <dbReference type="ARBA" id="ARBA00022723"/>
    </source>
</evidence>
<dbReference type="Proteomes" id="UP000011096">
    <property type="component" value="Unassembled WGS sequence"/>
</dbReference>
<proteinExistence type="inferred from homology"/>
<keyword evidence="8" id="KW-1133">Transmembrane helix</keyword>
<feature type="binding site" description="axial binding residue" evidence="6">
    <location>
        <position position="522"/>
    </location>
    <ligand>
        <name>heme</name>
        <dbReference type="ChEBI" id="CHEBI:30413"/>
    </ligand>
    <ligandPart>
        <name>Fe</name>
        <dbReference type="ChEBI" id="CHEBI:18248"/>
    </ligandPart>
</feature>
<evidence type="ECO:0000256" key="3">
    <source>
        <dbReference type="ARBA" id="ARBA00022617"/>
    </source>
</evidence>
<keyword evidence="3 6" id="KW-0349">Heme</keyword>
<dbReference type="Pfam" id="PF00067">
    <property type="entry name" value="p450"/>
    <property type="match status" value="2"/>
</dbReference>
<dbReference type="PROSITE" id="PS00086">
    <property type="entry name" value="CYTOCHROME_P450"/>
    <property type="match status" value="1"/>
</dbReference>
<dbReference type="InterPro" id="IPR017972">
    <property type="entry name" value="Cyt_P450_CS"/>
</dbReference>
<keyword evidence="4 6" id="KW-0479">Metal-binding</keyword>
<reference evidence="9 10" key="1">
    <citation type="submission" date="2012-08" db="EMBL/GenBank/DDBJ databases">
        <authorList>
            <person name="Gan P.H.P."/>
            <person name="Ikeda K."/>
            <person name="Irieda H."/>
            <person name="Narusaka M."/>
            <person name="O'Connell R.J."/>
            <person name="Narusaka Y."/>
            <person name="Takano Y."/>
            <person name="Kubo Y."/>
            <person name="Shirasu K."/>
        </authorList>
    </citation>
    <scope>NUCLEOTIDE SEQUENCE [LARGE SCALE GENOMIC DNA]</scope>
    <source>
        <strain evidence="9 10">Nara gc5</strain>
    </source>
</reference>
<comment type="caution">
    <text evidence="9">The sequence shown here is derived from an EMBL/GenBank/DDBJ whole genome shotgun (WGS) entry which is preliminary data.</text>
</comment>
<dbReference type="InParanoid" id="A0A7J6JPS4"/>
<keyword evidence="8" id="KW-0472">Membrane</keyword>
<dbReference type="RefSeq" id="XP_031877837.2">
    <property type="nucleotide sequence ID" value="XM_032025570.2"/>
</dbReference>
<keyword evidence="7" id="KW-0560">Oxidoreductase</keyword>
<dbReference type="GO" id="GO:0020037">
    <property type="term" value="F:heme binding"/>
    <property type="evidence" value="ECO:0007669"/>
    <property type="project" value="InterPro"/>
</dbReference>
<dbReference type="PRINTS" id="PR00463">
    <property type="entry name" value="EP450I"/>
</dbReference>
<dbReference type="PRINTS" id="PR00385">
    <property type="entry name" value="P450"/>
</dbReference>
<dbReference type="GeneID" id="43609722"/>
<keyword evidence="7 9" id="KW-0503">Monooxygenase</keyword>
<name>A0A7J6JPS4_COLFN</name>
<dbReference type="GO" id="GO:0005506">
    <property type="term" value="F:iron ion binding"/>
    <property type="evidence" value="ECO:0007669"/>
    <property type="project" value="InterPro"/>
</dbReference>
<comment type="similarity">
    <text evidence="2 7">Belongs to the cytochrome P450 family.</text>
</comment>
<dbReference type="EMBL" id="ANPB02000001">
    <property type="protein sequence ID" value="KAF4492786.1"/>
    <property type="molecule type" value="Genomic_DNA"/>
</dbReference>
<dbReference type="Gene3D" id="1.10.630.10">
    <property type="entry name" value="Cytochrome P450"/>
    <property type="match status" value="1"/>
</dbReference>
<evidence type="ECO:0000256" key="5">
    <source>
        <dbReference type="ARBA" id="ARBA00023004"/>
    </source>
</evidence>
<dbReference type="GO" id="GO:0004497">
    <property type="term" value="F:monooxygenase activity"/>
    <property type="evidence" value="ECO:0007669"/>
    <property type="project" value="UniProtKB-KW"/>
</dbReference>
<dbReference type="AlphaFoldDB" id="A0A7J6JPS4"/>
<keyword evidence="10" id="KW-1185">Reference proteome</keyword>
<dbReference type="PANTHER" id="PTHR24305:SF232">
    <property type="entry name" value="P450, PUTATIVE (EUROFUNG)-RELATED"/>
    <property type="match status" value="1"/>
</dbReference>
<evidence type="ECO:0000256" key="6">
    <source>
        <dbReference type="PIRSR" id="PIRSR602401-1"/>
    </source>
</evidence>
<evidence type="ECO:0000256" key="1">
    <source>
        <dbReference type="ARBA" id="ARBA00001971"/>
    </source>
</evidence>
<dbReference type="GO" id="GO:0016705">
    <property type="term" value="F:oxidoreductase activity, acting on paired donors, with incorporation or reduction of molecular oxygen"/>
    <property type="evidence" value="ECO:0007669"/>
    <property type="project" value="InterPro"/>
</dbReference>
<protein>
    <submittedName>
        <fullName evidence="9">Cytochrome P450 monooxygenase TRI13</fullName>
    </submittedName>
</protein>
<reference evidence="9 10" key="2">
    <citation type="submission" date="2020-04" db="EMBL/GenBank/DDBJ databases">
        <title>Genome sequencing and assembly of multiple isolates from the Colletotrichum gloeosporioides species complex.</title>
        <authorList>
            <person name="Gan P."/>
            <person name="Shirasu K."/>
        </authorList>
    </citation>
    <scope>NUCLEOTIDE SEQUENCE [LARGE SCALE GENOMIC DNA]</scope>
    <source>
        <strain evidence="9 10">Nara gc5</strain>
    </source>
</reference>
<evidence type="ECO:0000256" key="2">
    <source>
        <dbReference type="ARBA" id="ARBA00010617"/>
    </source>
</evidence>
<evidence type="ECO:0000313" key="10">
    <source>
        <dbReference type="Proteomes" id="UP000011096"/>
    </source>
</evidence>
<accession>A0A7J6JPS4</accession>
<organism evidence="9 10">
    <name type="scientific">Colletotrichum fructicola (strain Nara gc5)</name>
    <name type="common">Anthracnose fungus</name>
    <name type="synonym">Colletotrichum gloeosporioides (strain Nara gc5)</name>
    <dbReference type="NCBI Taxonomy" id="1213859"/>
    <lineage>
        <taxon>Eukaryota</taxon>
        <taxon>Fungi</taxon>
        <taxon>Dikarya</taxon>
        <taxon>Ascomycota</taxon>
        <taxon>Pezizomycotina</taxon>
        <taxon>Sordariomycetes</taxon>
        <taxon>Hypocreomycetidae</taxon>
        <taxon>Glomerellales</taxon>
        <taxon>Glomerellaceae</taxon>
        <taxon>Colletotrichum</taxon>
        <taxon>Colletotrichum gloeosporioides species complex</taxon>
    </lineage>
</organism>